<evidence type="ECO:0000256" key="1">
    <source>
        <dbReference type="SAM" id="MobiDB-lite"/>
    </source>
</evidence>
<dbReference type="EMBL" id="HBUE01031762">
    <property type="protein sequence ID" value="CAG6456785.1"/>
    <property type="molecule type" value="Transcribed_RNA"/>
</dbReference>
<dbReference type="AlphaFoldDB" id="A0A8D8LEM9"/>
<name>A0A8D8LEM9_CULPI</name>
<proteinExistence type="predicted"/>
<feature type="region of interest" description="Disordered" evidence="1">
    <location>
        <begin position="23"/>
        <end position="107"/>
    </location>
</feature>
<sequence>MCASGWSRTADTGPFRIRPYVKTCSRSTSRSSRTRRSAPRTRIARSATSDRAIGADRPRIGSSTRVSMRRTASGRRRRTTKPSGSRRSAREDSAPRQVLKSVRKKSSVRWRPTLGIGTRSGSTTSGTRRFVTSTHCLRIWYGTPSSPGRRSRSS</sequence>
<protein>
    <submittedName>
        <fullName evidence="2">(northern house mosquito) hypothetical protein</fullName>
    </submittedName>
</protein>
<accession>A0A8D8LEM9</accession>
<feature type="compositionally biased region" description="Basic residues" evidence="1">
    <location>
        <begin position="32"/>
        <end position="43"/>
    </location>
</feature>
<reference evidence="2" key="1">
    <citation type="submission" date="2021-05" db="EMBL/GenBank/DDBJ databases">
        <authorList>
            <person name="Alioto T."/>
            <person name="Alioto T."/>
            <person name="Gomez Garrido J."/>
        </authorList>
    </citation>
    <scope>NUCLEOTIDE SEQUENCE</scope>
</reference>
<dbReference type="EMBL" id="HBUE01355146">
    <property type="protein sequence ID" value="CAG6605193.1"/>
    <property type="molecule type" value="Transcribed_RNA"/>
</dbReference>
<organism evidence="2">
    <name type="scientific">Culex pipiens</name>
    <name type="common">House mosquito</name>
    <dbReference type="NCBI Taxonomy" id="7175"/>
    <lineage>
        <taxon>Eukaryota</taxon>
        <taxon>Metazoa</taxon>
        <taxon>Ecdysozoa</taxon>
        <taxon>Arthropoda</taxon>
        <taxon>Hexapoda</taxon>
        <taxon>Insecta</taxon>
        <taxon>Pterygota</taxon>
        <taxon>Neoptera</taxon>
        <taxon>Endopterygota</taxon>
        <taxon>Diptera</taxon>
        <taxon>Nematocera</taxon>
        <taxon>Culicoidea</taxon>
        <taxon>Culicidae</taxon>
        <taxon>Culicinae</taxon>
        <taxon>Culicini</taxon>
        <taxon>Culex</taxon>
        <taxon>Culex</taxon>
    </lineage>
</organism>
<dbReference type="EMBL" id="HBUE01247961">
    <property type="protein sequence ID" value="CAG6552858.1"/>
    <property type="molecule type" value="Transcribed_RNA"/>
</dbReference>
<evidence type="ECO:0000313" key="2">
    <source>
        <dbReference type="EMBL" id="CAG6605193.1"/>
    </source>
</evidence>